<dbReference type="InterPro" id="IPR022472">
    <property type="entry name" value="VPLPA-CTERM"/>
</dbReference>
<accession>A0A640VV83</accession>
<keyword evidence="1" id="KW-0812">Transmembrane</keyword>
<protein>
    <recommendedName>
        <fullName evidence="3">Choice-of-anchor A domain-containing protein</fullName>
    </recommendedName>
</protein>
<evidence type="ECO:0000313" key="5">
    <source>
        <dbReference type="Proteomes" id="UP000436522"/>
    </source>
</evidence>
<evidence type="ECO:0000256" key="2">
    <source>
        <dbReference type="SAM" id="SignalP"/>
    </source>
</evidence>
<dbReference type="NCBIfam" id="TIGR04215">
    <property type="entry name" value="choice_anch_A"/>
    <property type="match status" value="1"/>
</dbReference>
<evidence type="ECO:0000259" key="3">
    <source>
        <dbReference type="Pfam" id="PF20597"/>
    </source>
</evidence>
<keyword evidence="1" id="KW-1133">Transmembrane helix</keyword>
<keyword evidence="1" id="KW-0472">Membrane</keyword>
<feature type="chain" id="PRO_5024863216" description="Choice-of-anchor A domain-containing protein" evidence="2">
    <location>
        <begin position="21"/>
        <end position="329"/>
    </location>
</feature>
<dbReference type="EMBL" id="BLIV01000003">
    <property type="protein sequence ID" value="GFE50146.1"/>
    <property type="molecule type" value="Genomic_DNA"/>
</dbReference>
<dbReference type="NCBIfam" id="TIGR03370">
    <property type="entry name" value="VPLPA-CTERM"/>
    <property type="match status" value="1"/>
</dbReference>
<gene>
    <name evidence="4" type="ORF">So717_18990</name>
</gene>
<dbReference type="Pfam" id="PF20597">
    <property type="entry name" value="pAdhesive_15"/>
    <property type="match status" value="1"/>
</dbReference>
<evidence type="ECO:0000256" key="1">
    <source>
        <dbReference type="SAM" id="Phobius"/>
    </source>
</evidence>
<keyword evidence="2" id="KW-0732">Signal</keyword>
<dbReference type="AlphaFoldDB" id="A0A640VV83"/>
<organism evidence="4 5">
    <name type="scientific">Roseobacter cerasinus</name>
    <dbReference type="NCBI Taxonomy" id="2602289"/>
    <lineage>
        <taxon>Bacteria</taxon>
        <taxon>Pseudomonadati</taxon>
        <taxon>Pseudomonadota</taxon>
        <taxon>Alphaproteobacteria</taxon>
        <taxon>Rhodobacterales</taxon>
        <taxon>Roseobacteraceae</taxon>
        <taxon>Roseobacter</taxon>
    </lineage>
</organism>
<sequence length="329" mass="33608">MFKSVLSASAFAILAGQVAAAPLTVEEIFGSFGAVTQDFSGNSESEGRVIIAGDATGNIIINDRNEGTAADGFDDLIILGDATDANITVGKSGGVTIEGDLTDSNLQLNGGVQTVTLGGLRTGGNFNQNEDILIENAPTPNVPEIDFAVFEAESKRLSQLPGPNTVTTNGSGQRVFGGAPVLNIDFSFLAAGTGVFDLTGLDTLLINVAGDFGDVSLNFVDHLGIAPIDAATGVIWNFFEATGVINFNSTVFGHVLAPGATIELGASNEGSVIAQSILSDNGELHPLEFTGNIPPSDDPAPVPLPAGGLLLLSGVAAMIVARRQRKAAA</sequence>
<feature type="domain" description="Choice-of-anchor A" evidence="3">
    <location>
        <begin position="32"/>
        <end position="285"/>
    </location>
</feature>
<feature type="signal peptide" evidence="2">
    <location>
        <begin position="1"/>
        <end position="20"/>
    </location>
</feature>
<dbReference type="InterPro" id="IPR026588">
    <property type="entry name" value="Choice_anch_A"/>
</dbReference>
<evidence type="ECO:0000313" key="4">
    <source>
        <dbReference type="EMBL" id="GFE50146.1"/>
    </source>
</evidence>
<comment type="caution">
    <text evidence="4">The sequence shown here is derived from an EMBL/GenBank/DDBJ whole genome shotgun (WGS) entry which is preliminary data.</text>
</comment>
<name>A0A640VV83_9RHOB</name>
<reference evidence="4 5" key="1">
    <citation type="submission" date="2019-12" db="EMBL/GenBank/DDBJ databases">
        <title>Roseobacter cerasinus sp. nov., isolated from seawater around aquaculture.</title>
        <authorList>
            <person name="Muramatsu S."/>
            <person name="Takabe Y."/>
            <person name="Mori K."/>
            <person name="Takaichi S."/>
            <person name="Hanada S."/>
        </authorList>
    </citation>
    <scope>NUCLEOTIDE SEQUENCE [LARGE SCALE GENOMIC DNA]</scope>
    <source>
        <strain evidence="4 5">AI77</strain>
    </source>
</reference>
<dbReference type="OrthoDB" id="8775303at2"/>
<feature type="transmembrane region" description="Helical" evidence="1">
    <location>
        <begin position="302"/>
        <end position="321"/>
    </location>
</feature>
<keyword evidence="5" id="KW-1185">Reference proteome</keyword>
<dbReference type="Proteomes" id="UP000436522">
    <property type="component" value="Unassembled WGS sequence"/>
</dbReference>
<proteinExistence type="predicted"/>
<dbReference type="RefSeq" id="WP_159977137.1">
    <property type="nucleotide sequence ID" value="NZ_BLIV01000003.1"/>
</dbReference>